<name>A0A3P3YHS2_PLABS</name>
<accession>A0A3P3YHS2</accession>
<proteinExistence type="predicted"/>
<gene>
    <name evidence="2" type="ORF">PLBR_LOCUS6958</name>
</gene>
<dbReference type="PANTHER" id="PTHR14465:SF0">
    <property type="entry name" value="IQ DOMAIN-CONTAINING PROTEIN H"/>
    <property type="match status" value="1"/>
</dbReference>
<sequence length="1031" mass="113547">MSHAVGTGKSASEYHIQDVAKILTEVQHELARLKQGSSTPKDPSAVMNIIERAQADLQRKTAVLFRSTVPTLPAIIEAPPPRPPRPVADLVRQLVDERQQDERARTLAALAAQRPRIPGRIALGPPRRTVPAVIPRHHRGGAPPPIRPTDARRGLLHLMTTGLIPRHADVTAALVGDVGGLQQRPAVLHDHGQQFVHGFVATCQPPANLVLDLGTPVRGAVADVLKAPPRLSPVTIGEPSPPQQPPGSLFAVDDDPVSVSGEFVHDVREGPGERAREFDELLDTYSLHQFMIRHGSTLSSTPEFTSFHRRYQAVWGQILQVVKQLEQLMTEFHVPLAVVNGTPLAERATADDRPLAVDELLALLVNGDAVAPKFRKWTRFKGQDASDEAACAIQSVWRMCRQKRLYKVLLRRHRSARTIAIAYRLYLKRMDTRSVVARKWEDDLRQWRARQAVFIKRWPRIKERRRIVVHIASAWRTRSQRQVGRIELKDDVTHCHEAQLSRLFELADPNVEVVYVSAYPISDEIQRYYVQLLQLRGVPSLQTRLKFLCPEPQAMLVDLKVPLATSLYYSPKCLSRIRQLTQGHSSYIVPNLVGPDDLKVAVFLKLPILAAEPSIARNISSASGSKRVFTEALVGSPIGAHDIHAESDLYTQLSELIIGNLGVQRWIIKLNDESGGRGISFFEPAKLKVFSEIVQEHQTSNKFSDPDALTFNQERLQSALSQRLQFIVRLVHPELYEHGWRSFVECIELVGACIEACPQSVAGSPSVNLFIEPDGNITVLSTHDQLFSRPYVHVGSVFPQSSCNPATLRQTALQVAAVCSARGVLGFVGIDFIVAVNDSTKQHVLLAVDLNLHVTTTQLTFWLFDYLAAGKLSEAGDYSIPAASAADASGGMNSRSSSNASLMSRQPSLADLSKQLQNRLSTARCYAALDNVVIPSLSGLHYQAFFSLCRLEGISFDMATRSGSAFQLADSITAGTLCVVCTADSQLAALNALGVALHFLKAKVGIRDDEAGKSNLNDLIVTIKAITNGRA</sequence>
<feature type="domain" description="IQCH-like ATP-grasp" evidence="1">
    <location>
        <begin position="613"/>
        <end position="872"/>
    </location>
</feature>
<dbReference type="EMBL" id="OVEO01000012">
    <property type="protein sequence ID" value="SPQ99743.1"/>
    <property type="molecule type" value="Genomic_DNA"/>
</dbReference>
<evidence type="ECO:0000313" key="2">
    <source>
        <dbReference type="EMBL" id="SPQ99743.1"/>
    </source>
</evidence>
<reference evidence="2 3" key="1">
    <citation type="submission" date="2018-03" db="EMBL/GenBank/DDBJ databases">
        <authorList>
            <person name="Fogelqvist J."/>
        </authorList>
    </citation>
    <scope>NUCLEOTIDE SEQUENCE [LARGE SCALE GENOMIC DNA]</scope>
</reference>
<dbReference type="PROSITE" id="PS50096">
    <property type="entry name" value="IQ"/>
    <property type="match status" value="1"/>
</dbReference>
<organism evidence="2 3">
    <name type="scientific">Plasmodiophora brassicae</name>
    <name type="common">Clubroot disease agent</name>
    <dbReference type="NCBI Taxonomy" id="37360"/>
    <lineage>
        <taxon>Eukaryota</taxon>
        <taxon>Sar</taxon>
        <taxon>Rhizaria</taxon>
        <taxon>Endomyxa</taxon>
        <taxon>Phytomyxea</taxon>
        <taxon>Plasmodiophorida</taxon>
        <taxon>Plasmodiophoridae</taxon>
        <taxon>Plasmodiophora</taxon>
    </lineage>
</organism>
<dbReference type="Pfam" id="PF24923">
    <property type="entry name" value="ATP-grasp_IQCH"/>
    <property type="match status" value="1"/>
</dbReference>
<dbReference type="PANTHER" id="PTHR14465">
    <property type="entry name" value="IQ DOMAIN-CONTAINING PROTEIN H"/>
    <property type="match status" value="1"/>
</dbReference>
<dbReference type="SUPFAM" id="SSF56059">
    <property type="entry name" value="Glutathione synthetase ATP-binding domain-like"/>
    <property type="match status" value="1"/>
</dbReference>
<dbReference type="AlphaFoldDB" id="A0A3P3YHS2"/>
<geneLocation type="mitochondrion" evidence="2"/>
<dbReference type="Proteomes" id="UP000290189">
    <property type="component" value="Unassembled WGS sequence"/>
</dbReference>
<dbReference type="InterPro" id="IPR038752">
    <property type="entry name" value="IQCH"/>
</dbReference>
<protein>
    <recommendedName>
        <fullName evidence="1">IQCH-like ATP-grasp domain-containing protein</fullName>
    </recommendedName>
</protein>
<keyword evidence="2" id="KW-0496">Mitochondrion</keyword>
<evidence type="ECO:0000313" key="3">
    <source>
        <dbReference type="Proteomes" id="UP000290189"/>
    </source>
</evidence>
<evidence type="ECO:0000259" key="1">
    <source>
        <dbReference type="Pfam" id="PF24923"/>
    </source>
</evidence>
<dbReference type="InterPro" id="IPR056855">
    <property type="entry name" value="ATP-grasp_IQCH"/>
</dbReference>